<dbReference type="Proteomes" id="UP000467700">
    <property type="component" value="Unassembled WGS sequence"/>
</dbReference>
<dbReference type="EMBL" id="CACVBS010000069">
    <property type="protein sequence ID" value="CAA7268734.1"/>
    <property type="molecule type" value="Genomic_DNA"/>
</dbReference>
<dbReference type="OrthoDB" id="3002966at2759"/>
<dbReference type="Pfam" id="PF20236">
    <property type="entry name" value="DUF6593"/>
    <property type="match status" value="1"/>
</dbReference>
<gene>
    <name evidence="2" type="ORF">AAE3_LOCUS10975</name>
</gene>
<protein>
    <recommendedName>
        <fullName evidence="1">DUF6593 domain-containing protein</fullName>
    </recommendedName>
</protein>
<accession>A0A8S0VZJ4</accession>
<sequence length="221" mass="24428">MIIESQAKSAELLPNYETATRGSRQPPQVPLIYTFTNWQHGSMLVMPPRDAPSQQPLYRITVDLDLNPFLPVSYNTRIMRCGRREGEVVGEFAFALNNKRAVLRMGDLTTRLSNALYSVNSSPRHFNWILENRLHWDCRSSLPDGSPLCICYLPSPQTSSDPRAPASASSGQSVQVATFVPPPADASPPLPDATLTVFPGGFAIMDEIVVSALVVERMLTR</sequence>
<name>A0A8S0VZJ4_CYCAE</name>
<organism evidence="2 3">
    <name type="scientific">Cyclocybe aegerita</name>
    <name type="common">Black poplar mushroom</name>
    <name type="synonym">Agrocybe aegerita</name>
    <dbReference type="NCBI Taxonomy" id="1973307"/>
    <lineage>
        <taxon>Eukaryota</taxon>
        <taxon>Fungi</taxon>
        <taxon>Dikarya</taxon>
        <taxon>Basidiomycota</taxon>
        <taxon>Agaricomycotina</taxon>
        <taxon>Agaricomycetes</taxon>
        <taxon>Agaricomycetidae</taxon>
        <taxon>Agaricales</taxon>
        <taxon>Agaricineae</taxon>
        <taxon>Bolbitiaceae</taxon>
        <taxon>Cyclocybe</taxon>
    </lineage>
</organism>
<evidence type="ECO:0000259" key="1">
    <source>
        <dbReference type="Pfam" id="PF20236"/>
    </source>
</evidence>
<reference evidence="2 3" key="1">
    <citation type="submission" date="2020-01" db="EMBL/GenBank/DDBJ databases">
        <authorList>
            <person name="Gupta K D."/>
        </authorList>
    </citation>
    <scope>NUCLEOTIDE SEQUENCE [LARGE SCALE GENOMIC DNA]</scope>
</reference>
<evidence type="ECO:0000313" key="2">
    <source>
        <dbReference type="EMBL" id="CAA7268734.1"/>
    </source>
</evidence>
<feature type="domain" description="DUF6593" evidence="1">
    <location>
        <begin position="53"/>
        <end position="218"/>
    </location>
</feature>
<comment type="caution">
    <text evidence="2">The sequence shown here is derived from an EMBL/GenBank/DDBJ whole genome shotgun (WGS) entry which is preliminary data.</text>
</comment>
<proteinExistence type="predicted"/>
<keyword evidence="3" id="KW-1185">Reference proteome</keyword>
<dbReference type="InterPro" id="IPR046528">
    <property type="entry name" value="DUF6593"/>
</dbReference>
<dbReference type="AlphaFoldDB" id="A0A8S0VZJ4"/>
<evidence type="ECO:0000313" key="3">
    <source>
        <dbReference type="Proteomes" id="UP000467700"/>
    </source>
</evidence>